<comment type="similarity">
    <text evidence="2">Belongs to the MscS (TC 1.A.23) family.</text>
</comment>
<dbReference type="InterPro" id="IPR045275">
    <property type="entry name" value="MscS_archaea/bacteria_type"/>
</dbReference>
<dbReference type="PANTHER" id="PTHR30221">
    <property type="entry name" value="SMALL-CONDUCTANCE MECHANOSENSITIVE CHANNEL"/>
    <property type="match status" value="1"/>
</dbReference>
<dbReference type="Gene3D" id="2.30.30.60">
    <property type="match status" value="1"/>
</dbReference>
<gene>
    <name evidence="10" type="ORF">IAA69_06710</name>
</gene>
<sequence>MEALETNIEAIKGAVGGWPGTLLAALVIVAVTLFAARLVSAFFGRVLRRDGVPIPSSSIFLNIINGLIWVIGVSVMLGTCFGIDVSALVAALGVGGIAVSLGFQDTISNFFGGLQLSVMRIVEPGDNIRVGSDTGVVHDVTWRHTTIVTPTGERVVIPNSVINKSSLTKLAPPETVVVPFVCRLADETPERVHESIRCAADEAAKSVSPLKQAAKVLFTEVTEWGLRGKVILQVEDASKTAAAADAVVQAISPYLQPRDGR</sequence>
<comment type="caution">
    <text evidence="10">The sequence shown here is derived from an EMBL/GenBank/DDBJ whole genome shotgun (WGS) entry which is preliminary data.</text>
</comment>
<comment type="subcellular location">
    <subcellularLocation>
        <location evidence="1">Cell membrane</location>
        <topology evidence="1">Multi-pass membrane protein</topology>
    </subcellularLocation>
</comment>
<feature type="domain" description="Mechanosensitive ion channel MscS" evidence="8">
    <location>
        <begin position="105"/>
        <end position="166"/>
    </location>
</feature>
<keyword evidence="3" id="KW-1003">Cell membrane</keyword>
<proteinExistence type="inferred from homology"/>
<name>A0A9D1A191_9ACTN</name>
<dbReference type="GO" id="GO:0005886">
    <property type="term" value="C:plasma membrane"/>
    <property type="evidence" value="ECO:0007669"/>
    <property type="project" value="UniProtKB-SubCell"/>
</dbReference>
<keyword evidence="4 7" id="KW-0812">Transmembrane</keyword>
<feature type="domain" description="Mechanosensitive ion channel transmembrane helices 2/3" evidence="9">
    <location>
        <begin position="62"/>
        <end position="104"/>
    </location>
</feature>
<evidence type="ECO:0000259" key="9">
    <source>
        <dbReference type="Pfam" id="PF21088"/>
    </source>
</evidence>
<dbReference type="InterPro" id="IPR006685">
    <property type="entry name" value="MscS_channel_2nd"/>
</dbReference>
<evidence type="ECO:0000313" key="11">
    <source>
        <dbReference type="Proteomes" id="UP000824261"/>
    </source>
</evidence>
<evidence type="ECO:0000259" key="8">
    <source>
        <dbReference type="Pfam" id="PF00924"/>
    </source>
</evidence>
<evidence type="ECO:0000256" key="3">
    <source>
        <dbReference type="ARBA" id="ARBA00022475"/>
    </source>
</evidence>
<evidence type="ECO:0000256" key="2">
    <source>
        <dbReference type="ARBA" id="ARBA00008017"/>
    </source>
</evidence>
<dbReference type="AlphaFoldDB" id="A0A9D1A191"/>
<keyword evidence="5 7" id="KW-1133">Transmembrane helix</keyword>
<evidence type="ECO:0000256" key="1">
    <source>
        <dbReference type="ARBA" id="ARBA00004651"/>
    </source>
</evidence>
<keyword evidence="6 7" id="KW-0472">Membrane</keyword>
<dbReference type="Proteomes" id="UP000824261">
    <property type="component" value="Unassembled WGS sequence"/>
</dbReference>
<organism evidence="10 11">
    <name type="scientific">Candidatus Aveggerthella stercoripullorum</name>
    <dbReference type="NCBI Taxonomy" id="2840688"/>
    <lineage>
        <taxon>Bacteria</taxon>
        <taxon>Bacillati</taxon>
        <taxon>Actinomycetota</taxon>
        <taxon>Coriobacteriia</taxon>
        <taxon>Eggerthellales</taxon>
        <taxon>Eggerthellaceae</taxon>
        <taxon>Eggerthellaceae incertae sedis</taxon>
        <taxon>Candidatus Aveggerthella</taxon>
    </lineage>
</organism>
<dbReference type="InterPro" id="IPR049142">
    <property type="entry name" value="MS_channel_1st"/>
</dbReference>
<evidence type="ECO:0000256" key="5">
    <source>
        <dbReference type="ARBA" id="ARBA00022989"/>
    </source>
</evidence>
<reference evidence="10" key="1">
    <citation type="submission" date="2020-10" db="EMBL/GenBank/DDBJ databases">
        <authorList>
            <person name="Gilroy R."/>
        </authorList>
    </citation>
    <scope>NUCLEOTIDE SEQUENCE</scope>
    <source>
        <strain evidence="10">ChiGjej1B1-2707</strain>
    </source>
</reference>
<feature type="transmembrane region" description="Helical" evidence="7">
    <location>
        <begin position="85"/>
        <end position="103"/>
    </location>
</feature>
<dbReference type="SUPFAM" id="SSF50182">
    <property type="entry name" value="Sm-like ribonucleoproteins"/>
    <property type="match status" value="1"/>
</dbReference>
<reference evidence="10" key="2">
    <citation type="journal article" date="2021" name="PeerJ">
        <title>Extensive microbial diversity within the chicken gut microbiome revealed by metagenomics and culture.</title>
        <authorList>
            <person name="Gilroy R."/>
            <person name="Ravi A."/>
            <person name="Getino M."/>
            <person name="Pursley I."/>
            <person name="Horton D.L."/>
            <person name="Alikhan N.F."/>
            <person name="Baker D."/>
            <person name="Gharbi K."/>
            <person name="Hall N."/>
            <person name="Watson M."/>
            <person name="Adriaenssens E.M."/>
            <person name="Foster-Nyarko E."/>
            <person name="Jarju S."/>
            <person name="Secka A."/>
            <person name="Antonio M."/>
            <person name="Oren A."/>
            <person name="Chaudhuri R.R."/>
            <person name="La Ragione R."/>
            <person name="Hildebrand F."/>
            <person name="Pallen M.J."/>
        </authorList>
    </citation>
    <scope>NUCLEOTIDE SEQUENCE</scope>
    <source>
        <strain evidence="10">ChiGjej1B1-2707</strain>
    </source>
</reference>
<protein>
    <submittedName>
        <fullName evidence="10">Mechanosensitive ion channel family protein</fullName>
    </submittedName>
</protein>
<dbReference type="InterPro" id="IPR011014">
    <property type="entry name" value="MscS_channel_TM-2"/>
</dbReference>
<dbReference type="PANTHER" id="PTHR30221:SF1">
    <property type="entry name" value="SMALL-CONDUCTANCE MECHANOSENSITIVE CHANNEL"/>
    <property type="match status" value="1"/>
</dbReference>
<dbReference type="InterPro" id="IPR023408">
    <property type="entry name" value="MscS_beta-dom_sf"/>
</dbReference>
<dbReference type="Pfam" id="PF21088">
    <property type="entry name" value="MS_channel_1st"/>
    <property type="match status" value="1"/>
</dbReference>
<evidence type="ECO:0000256" key="7">
    <source>
        <dbReference type="SAM" id="Phobius"/>
    </source>
</evidence>
<evidence type="ECO:0000313" key="10">
    <source>
        <dbReference type="EMBL" id="HIR01934.1"/>
    </source>
</evidence>
<evidence type="ECO:0000256" key="4">
    <source>
        <dbReference type="ARBA" id="ARBA00022692"/>
    </source>
</evidence>
<dbReference type="Pfam" id="PF00924">
    <property type="entry name" value="MS_channel_2nd"/>
    <property type="match status" value="1"/>
</dbReference>
<dbReference type="InterPro" id="IPR010920">
    <property type="entry name" value="LSM_dom_sf"/>
</dbReference>
<feature type="transmembrane region" description="Helical" evidence="7">
    <location>
        <begin position="22"/>
        <end position="47"/>
    </location>
</feature>
<evidence type="ECO:0000256" key="6">
    <source>
        <dbReference type="ARBA" id="ARBA00023136"/>
    </source>
</evidence>
<feature type="transmembrane region" description="Helical" evidence="7">
    <location>
        <begin position="59"/>
        <end position="79"/>
    </location>
</feature>
<dbReference type="Gene3D" id="1.10.287.1260">
    <property type="match status" value="1"/>
</dbReference>
<dbReference type="EMBL" id="DVGB01000083">
    <property type="protein sequence ID" value="HIR01934.1"/>
    <property type="molecule type" value="Genomic_DNA"/>
</dbReference>
<dbReference type="GO" id="GO:0008381">
    <property type="term" value="F:mechanosensitive monoatomic ion channel activity"/>
    <property type="evidence" value="ECO:0007669"/>
    <property type="project" value="InterPro"/>
</dbReference>
<dbReference type="SUPFAM" id="SSF82861">
    <property type="entry name" value="Mechanosensitive channel protein MscS (YggB), transmembrane region"/>
    <property type="match status" value="1"/>
</dbReference>
<accession>A0A9D1A191</accession>